<comment type="caution">
    <text evidence="1">The sequence shown here is derived from an EMBL/GenBank/DDBJ whole genome shotgun (WGS) entry which is preliminary data.</text>
</comment>
<name>A0ABP1PHQ4_9HEXA</name>
<dbReference type="EMBL" id="CAXLJM020000001">
    <property type="protein sequence ID" value="CAL8068130.1"/>
    <property type="molecule type" value="Genomic_DNA"/>
</dbReference>
<sequence>MKKSITDVASWTLNFPKAFLDMVNFCRKAGLVKEEKLSPERLTLDFLRYDGCRVGDHDASVNGVGKDIEVIPDRDDDVVLPASESKPSVDTADNNNNICLLSHKFPSHKAYYTYRHC</sequence>
<evidence type="ECO:0000313" key="1">
    <source>
        <dbReference type="EMBL" id="CAL8068130.1"/>
    </source>
</evidence>
<accession>A0ABP1PHQ4</accession>
<gene>
    <name evidence="1" type="ORF">ODALV1_LOCUS125</name>
</gene>
<dbReference type="Proteomes" id="UP001642540">
    <property type="component" value="Unassembled WGS sequence"/>
</dbReference>
<proteinExistence type="predicted"/>
<keyword evidence="2" id="KW-1185">Reference proteome</keyword>
<organism evidence="1 2">
    <name type="scientific">Orchesella dallaii</name>
    <dbReference type="NCBI Taxonomy" id="48710"/>
    <lineage>
        <taxon>Eukaryota</taxon>
        <taxon>Metazoa</taxon>
        <taxon>Ecdysozoa</taxon>
        <taxon>Arthropoda</taxon>
        <taxon>Hexapoda</taxon>
        <taxon>Collembola</taxon>
        <taxon>Entomobryomorpha</taxon>
        <taxon>Entomobryoidea</taxon>
        <taxon>Orchesellidae</taxon>
        <taxon>Orchesellinae</taxon>
        <taxon>Orchesella</taxon>
    </lineage>
</organism>
<evidence type="ECO:0000313" key="2">
    <source>
        <dbReference type="Proteomes" id="UP001642540"/>
    </source>
</evidence>
<protein>
    <submittedName>
        <fullName evidence="1">Uncharacterized protein</fullName>
    </submittedName>
</protein>
<reference evidence="1 2" key="1">
    <citation type="submission" date="2024-08" db="EMBL/GenBank/DDBJ databases">
        <authorList>
            <person name="Cucini C."/>
            <person name="Frati F."/>
        </authorList>
    </citation>
    <scope>NUCLEOTIDE SEQUENCE [LARGE SCALE GENOMIC DNA]</scope>
</reference>